<dbReference type="Proteomes" id="UP000821866">
    <property type="component" value="Chromosome 1"/>
</dbReference>
<gene>
    <name evidence="4" type="ORF">HPB51_009304</name>
</gene>
<sequence>MAPRAGTARGTCGWRELSSVVGAGPKTGKFLDVEKAVLKYVMDMRKDCCTVSLYMIRTQAPTVFWRLRIATKDFHASSGWTTRFMPQTSCQRLSSAYEDKLLVFCGGVRSRWQTVARSKKRWTLLPREPSQGVKNSKLVKKHGVSKSTRSTFLNNKKKITSTDNMTERKRLRRATNADMEDALLKWFVDVQARNIPISGPKMLAKAKDFAFLLDFPDFCPGNDWLHHFKVRHGIVFKSIVGEAASASDQEVLRLEANLDTISSYAE</sequence>
<dbReference type="PANTHER" id="PTHR19303:SF73">
    <property type="entry name" value="PROTEIN PDC2"/>
    <property type="match status" value="1"/>
</dbReference>
<dbReference type="SUPFAM" id="SSF46689">
    <property type="entry name" value="Homeodomain-like"/>
    <property type="match status" value="2"/>
</dbReference>
<accession>A0A9J6F1P5</accession>
<dbReference type="Gene3D" id="1.10.10.60">
    <property type="entry name" value="Homeodomain-like"/>
    <property type="match status" value="2"/>
</dbReference>
<organism evidence="4 5">
    <name type="scientific">Rhipicephalus microplus</name>
    <name type="common">Cattle tick</name>
    <name type="synonym">Boophilus microplus</name>
    <dbReference type="NCBI Taxonomy" id="6941"/>
    <lineage>
        <taxon>Eukaryota</taxon>
        <taxon>Metazoa</taxon>
        <taxon>Ecdysozoa</taxon>
        <taxon>Arthropoda</taxon>
        <taxon>Chelicerata</taxon>
        <taxon>Arachnida</taxon>
        <taxon>Acari</taxon>
        <taxon>Parasitiformes</taxon>
        <taxon>Ixodida</taxon>
        <taxon>Ixodoidea</taxon>
        <taxon>Ixodidae</taxon>
        <taxon>Rhipicephalinae</taxon>
        <taxon>Rhipicephalus</taxon>
        <taxon>Boophilus</taxon>
    </lineage>
</organism>
<dbReference type="Pfam" id="PF03221">
    <property type="entry name" value="HTH_Tnp_Tc5"/>
    <property type="match status" value="2"/>
</dbReference>
<dbReference type="PROSITE" id="PS51253">
    <property type="entry name" value="HTH_CENPB"/>
    <property type="match status" value="2"/>
</dbReference>
<name>A0A9J6F1P5_RHIMP</name>
<dbReference type="EMBL" id="JABSTU010000001">
    <property type="protein sequence ID" value="KAH8040048.1"/>
    <property type="molecule type" value="Genomic_DNA"/>
</dbReference>
<reference evidence="4" key="2">
    <citation type="submission" date="2021-09" db="EMBL/GenBank/DDBJ databases">
        <authorList>
            <person name="Jia N."/>
            <person name="Wang J."/>
            <person name="Shi W."/>
            <person name="Du L."/>
            <person name="Sun Y."/>
            <person name="Zhan W."/>
            <person name="Jiang J."/>
            <person name="Wang Q."/>
            <person name="Zhang B."/>
            <person name="Ji P."/>
            <person name="Sakyi L.B."/>
            <person name="Cui X."/>
            <person name="Yuan T."/>
            <person name="Jiang B."/>
            <person name="Yang W."/>
            <person name="Lam T.T.-Y."/>
            <person name="Chang Q."/>
            <person name="Ding S."/>
            <person name="Wang X."/>
            <person name="Zhu J."/>
            <person name="Ruan X."/>
            <person name="Zhao L."/>
            <person name="Wei J."/>
            <person name="Que T."/>
            <person name="Du C."/>
            <person name="Cheng J."/>
            <person name="Dai P."/>
            <person name="Han X."/>
            <person name="Huang E."/>
            <person name="Gao Y."/>
            <person name="Liu J."/>
            <person name="Shao H."/>
            <person name="Ye R."/>
            <person name="Li L."/>
            <person name="Wei W."/>
            <person name="Wang X."/>
            <person name="Wang C."/>
            <person name="Huo Q."/>
            <person name="Li W."/>
            <person name="Guo W."/>
            <person name="Chen H."/>
            <person name="Chen S."/>
            <person name="Zhou L."/>
            <person name="Zhou L."/>
            <person name="Ni X."/>
            <person name="Tian J."/>
            <person name="Zhou Y."/>
            <person name="Sheng Y."/>
            <person name="Liu T."/>
            <person name="Pan Y."/>
            <person name="Xia L."/>
            <person name="Li J."/>
            <person name="Zhao F."/>
            <person name="Cao W."/>
        </authorList>
    </citation>
    <scope>NUCLEOTIDE SEQUENCE</scope>
    <source>
        <strain evidence="4">Rmic-2018</strain>
        <tissue evidence="4">Larvae</tissue>
    </source>
</reference>
<evidence type="ECO:0000259" key="3">
    <source>
        <dbReference type="PROSITE" id="PS51253"/>
    </source>
</evidence>
<keyword evidence="5" id="KW-1185">Reference proteome</keyword>
<evidence type="ECO:0000313" key="4">
    <source>
        <dbReference type="EMBL" id="KAH8040048.1"/>
    </source>
</evidence>
<keyword evidence="2" id="KW-0238">DNA-binding</keyword>
<dbReference type="VEuPathDB" id="VectorBase:LOC119168616"/>
<feature type="domain" description="HTH CENPB-type" evidence="3">
    <location>
        <begin position="167"/>
        <end position="238"/>
    </location>
</feature>
<dbReference type="PANTHER" id="PTHR19303">
    <property type="entry name" value="TRANSPOSON"/>
    <property type="match status" value="1"/>
</dbReference>
<evidence type="ECO:0000256" key="1">
    <source>
        <dbReference type="ARBA" id="ARBA00004123"/>
    </source>
</evidence>
<dbReference type="GO" id="GO:0005634">
    <property type="term" value="C:nucleus"/>
    <property type="evidence" value="ECO:0007669"/>
    <property type="project" value="UniProtKB-SubCell"/>
</dbReference>
<comment type="subcellular location">
    <subcellularLocation>
        <location evidence="1">Nucleus</location>
    </subcellularLocation>
</comment>
<dbReference type="InterPro" id="IPR050863">
    <property type="entry name" value="CenT-Element_Derived"/>
</dbReference>
<dbReference type="GO" id="GO:0003677">
    <property type="term" value="F:DNA binding"/>
    <property type="evidence" value="ECO:0007669"/>
    <property type="project" value="UniProtKB-KW"/>
</dbReference>
<dbReference type="SMART" id="SM00674">
    <property type="entry name" value="CENPB"/>
    <property type="match status" value="2"/>
</dbReference>
<reference evidence="4" key="1">
    <citation type="journal article" date="2020" name="Cell">
        <title>Large-Scale Comparative Analyses of Tick Genomes Elucidate Their Genetic Diversity and Vector Capacities.</title>
        <authorList>
            <consortium name="Tick Genome and Microbiome Consortium (TIGMIC)"/>
            <person name="Jia N."/>
            <person name="Wang J."/>
            <person name="Shi W."/>
            <person name="Du L."/>
            <person name="Sun Y."/>
            <person name="Zhan W."/>
            <person name="Jiang J.F."/>
            <person name="Wang Q."/>
            <person name="Zhang B."/>
            <person name="Ji P."/>
            <person name="Bell-Sakyi L."/>
            <person name="Cui X.M."/>
            <person name="Yuan T.T."/>
            <person name="Jiang B.G."/>
            <person name="Yang W.F."/>
            <person name="Lam T.T."/>
            <person name="Chang Q.C."/>
            <person name="Ding S.J."/>
            <person name="Wang X.J."/>
            <person name="Zhu J.G."/>
            <person name="Ruan X.D."/>
            <person name="Zhao L."/>
            <person name="Wei J.T."/>
            <person name="Ye R.Z."/>
            <person name="Que T.C."/>
            <person name="Du C.H."/>
            <person name="Zhou Y.H."/>
            <person name="Cheng J.X."/>
            <person name="Dai P.F."/>
            <person name="Guo W.B."/>
            <person name="Han X.H."/>
            <person name="Huang E.J."/>
            <person name="Li L.F."/>
            <person name="Wei W."/>
            <person name="Gao Y.C."/>
            <person name="Liu J.Z."/>
            <person name="Shao H.Z."/>
            <person name="Wang X."/>
            <person name="Wang C.C."/>
            <person name="Yang T.C."/>
            <person name="Huo Q.B."/>
            <person name="Li W."/>
            <person name="Chen H.Y."/>
            <person name="Chen S.E."/>
            <person name="Zhou L.G."/>
            <person name="Ni X.B."/>
            <person name="Tian J.H."/>
            <person name="Sheng Y."/>
            <person name="Liu T."/>
            <person name="Pan Y.S."/>
            <person name="Xia L.Y."/>
            <person name="Li J."/>
            <person name="Zhao F."/>
            <person name="Cao W.C."/>
        </authorList>
    </citation>
    <scope>NUCLEOTIDE SEQUENCE</scope>
    <source>
        <strain evidence="4">Rmic-2018</strain>
    </source>
</reference>
<proteinExistence type="predicted"/>
<comment type="caution">
    <text evidence="4">The sequence shown here is derived from an EMBL/GenBank/DDBJ whole genome shotgun (WGS) entry which is preliminary data.</text>
</comment>
<dbReference type="InterPro" id="IPR009057">
    <property type="entry name" value="Homeodomain-like_sf"/>
</dbReference>
<protein>
    <recommendedName>
        <fullName evidence="3">HTH CENPB-type domain-containing protein</fullName>
    </recommendedName>
</protein>
<evidence type="ECO:0000256" key="2">
    <source>
        <dbReference type="ARBA" id="ARBA00023125"/>
    </source>
</evidence>
<dbReference type="AlphaFoldDB" id="A0A9J6F1P5"/>
<feature type="domain" description="HTH CENPB-type" evidence="3">
    <location>
        <begin position="21"/>
        <end position="94"/>
    </location>
</feature>
<dbReference type="InterPro" id="IPR006600">
    <property type="entry name" value="HTH_CenpB_DNA-bd_dom"/>
</dbReference>
<evidence type="ECO:0000313" key="5">
    <source>
        <dbReference type="Proteomes" id="UP000821866"/>
    </source>
</evidence>